<feature type="region of interest" description="Disordered" evidence="1">
    <location>
        <begin position="44"/>
        <end position="64"/>
    </location>
</feature>
<keyword evidence="3" id="KW-1185">Reference proteome</keyword>
<feature type="compositionally biased region" description="Polar residues" evidence="1">
    <location>
        <begin position="47"/>
        <end position="64"/>
    </location>
</feature>
<dbReference type="RefSeq" id="WP_194119540.1">
    <property type="nucleotide sequence ID" value="NZ_JACYGY010000001.1"/>
</dbReference>
<dbReference type="PROSITE" id="PS51257">
    <property type="entry name" value="PROKAR_LIPOPROTEIN"/>
    <property type="match status" value="1"/>
</dbReference>
<protein>
    <recommendedName>
        <fullName evidence="4">Lipoprotein</fullName>
    </recommendedName>
</protein>
<evidence type="ECO:0000313" key="3">
    <source>
        <dbReference type="Proteomes" id="UP000634134"/>
    </source>
</evidence>
<accession>A0ABR9W722</accession>
<dbReference type="EMBL" id="JACYGY010000001">
    <property type="protein sequence ID" value="MBE9461263.1"/>
    <property type="molecule type" value="Genomic_DNA"/>
</dbReference>
<dbReference type="Proteomes" id="UP000634134">
    <property type="component" value="Unassembled WGS sequence"/>
</dbReference>
<name>A0ABR9W722_9BACT</name>
<evidence type="ECO:0008006" key="4">
    <source>
        <dbReference type="Google" id="ProtNLM"/>
    </source>
</evidence>
<evidence type="ECO:0000313" key="2">
    <source>
        <dbReference type="EMBL" id="MBE9461263.1"/>
    </source>
</evidence>
<organism evidence="2 3">
    <name type="scientific">Dyadobacter subterraneus</name>
    <dbReference type="NCBI Taxonomy" id="2773304"/>
    <lineage>
        <taxon>Bacteria</taxon>
        <taxon>Pseudomonadati</taxon>
        <taxon>Bacteroidota</taxon>
        <taxon>Cytophagia</taxon>
        <taxon>Cytophagales</taxon>
        <taxon>Spirosomataceae</taxon>
        <taxon>Dyadobacter</taxon>
    </lineage>
</organism>
<sequence length="64" mass="7314">MNKIIAIFLINSLIAVTLLTSCSRQMEQKNKKIQTTENKTEGYLYYQNDQSSKGDSTIKKNVNN</sequence>
<proteinExistence type="predicted"/>
<evidence type="ECO:0000256" key="1">
    <source>
        <dbReference type="SAM" id="MobiDB-lite"/>
    </source>
</evidence>
<reference evidence="3" key="1">
    <citation type="submission" date="2023-07" db="EMBL/GenBank/DDBJ databases">
        <title>Dyadobacter sp. nov 'subterranea' isolated from contaminted grondwater.</title>
        <authorList>
            <person name="Szabo I."/>
            <person name="Al-Omari J."/>
            <person name="Szerdahelyi S.G."/>
            <person name="Rado J."/>
        </authorList>
    </citation>
    <scope>NUCLEOTIDE SEQUENCE [LARGE SCALE GENOMIC DNA]</scope>
    <source>
        <strain evidence="3">UP-52</strain>
    </source>
</reference>
<gene>
    <name evidence="2" type="ORF">IEE83_05140</name>
</gene>
<comment type="caution">
    <text evidence="2">The sequence shown here is derived from an EMBL/GenBank/DDBJ whole genome shotgun (WGS) entry which is preliminary data.</text>
</comment>